<dbReference type="InterPro" id="IPR025610">
    <property type="entry name" value="MYC/MYB_N"/>
</dbReference>
<dbReference type="InterPro" id="IPR011598">
    <property type="entry name" value="bHLH_dom"/>
</dbReference>
<evidence type="ECO:0000256" key="5">
    <source>
        <dbReference type="RuleBase" id="RU369104"/>
    </source>
</evidence>
<feature type="coiled-coil region" evidence="6">
    <location>
        <begin position="292"/>
        <end position="319"/>
    </location>
</feature>
<proteinExistence type="predicted"/>
<sequence length="423" mass="47141">MALLTPATMPISSLQTRLKFILQNRPERWLYGIFWQASTDKDGNLVLLWADGYFPGPNHDMTAPIINGNDPIFGSDSVSDTQWLIMSSTTMCFPAKFDVVGDCFSSGSHLWLAGDMQLKKYSSQRTEEVRVHGIKSLVCIPTVIGVVELGSCDTVKEDEGLIQLTKSVFDPDNYFNVNLSPLVDEYENPNQGVQNQVSVEGQLEMSMKDMHMSSSDSDPVEIGSSSLSTTNVLSTPKKRVRKAKGEVAHSEVMALGYHVEAERQRREKLNDRFYALRSVVPYVSKMDKASLLADAVTYINELKARIQTLEEKVGTESSVAITSRNESQMNMCHVRGSGTNNRDEVEVKLFGSQAMIRVQSAHMNHPAAKLMDVLRSYDLKVQYASVSSVGDRMVQDVIVMVPYGFTCDADTLKFVVLEKMDMD</sequence>
<dbReference type="OrthoDB" id="1926382at2759"/>
<evidence type="ECO:0000256" key="6">
    <source>
        <dbReference type="SAM" id="Coils"/>
    </source>
</evidence>
<dbReference type="SMART" id="SM00353">
    <property type="entry name" value="HLH"/>
    <property type="match status" value="1"/>
</dbReference>
<reference evidence="8 9" key="1">
    <citation type="journal article" date="2017" name="Nat. Commun.">
        <title>Genome assembly with in vitro proximity ligation data and whole-genome triplication in lettuce.</title>
        <authorList>
            <person name="Reyes-Chin-Wo S."/>
            <person name="Wang Z."/>
            <person name="Yang X."/>
            <person name="Kozik A."/>
            <person name="Arikit S."/>
            <person name="Song C."/>
            <person name="Xia L."/>
            <person name="Froenicke L."/>
            <person name="Lavelle D.O."/>
            <person name="Truco M.J."/>
            <person name="Xia R."/>
            <person name="Zhu S."/>
            <person name="Xu C."/>
            <person name="Xu H."/>
            <person name="Xu X."/>
            <person name="Cox K."/>
            <person name="Korf I."/>
            <person name="Meyers B.C."/>
            <person name="Michelmore R.W."/>
        </authorList>
    </citation>
    <scope>NUCLEOTIDE SEQUENCE [LARGE SCALE GENOMIC DNA]</scope>
    <source>
        <strain evidence="9">cv. Salinas</strain>
        <tissue evidence="8">Seedlings</tissue>
    </source>
</reference>
<evidence type="ECO:0000256" key="2">
    <source>
        <dbReference type="ARBA" id="ARBA00023015"/>
    </source>
</evidence>
<organism evidence="8 9">
    <name type="scientific">Lactuca sativa</name>
    <name type="common">Garden lettuce</name>
    <dbReference type="NCBI Taxonomy" id="4236"/>
    <lineage>
        <taxon>Eukaryota</taxon>
        <taxon>Viridiplantae</taxon>
        <taxon>Streptophyta</taxon>
        <taxon>Embryophyta</taxon>
        <taxon>Tracheophyta</taxon>
        <taxon>Spermatophyta</taxon>
        <taxon>Magnoliopsida</taxon>
        <taxon>eudicotyledons</taxon>
        <taxon>Gunneridae</taxon>
        <taxon>Pentapetalae</taxon>
        <taxon>asterids</taxon>
        <taxon>campanulids</taxon>
        <taxon>Asterales</taxon>
        <taxon>Asteraceae</taxon>
        <taxon>Cichorioideae</taxon>
        <taxon>Cichorieae</taxon>
        <taxon>Lactucinae</taxon>
        <taxon>Lactuca</taxon>
    </lineage>
</organism>
<dbReference type="GO" id="GO:0046983">
    <property type="term" value="F:protein dimerization activity"/>
    <property type="evidence" value="ECO:0007669"/>
    <property type="project" value="InterPro"/>
</dbReference>
<keyword evidence="2 5" id="KW-0805">Transcription regulation</keyword>
<evidence type="ECO:0000259" key="7">
    <source>
        <dbReference type="PROSITE" id="PS50888"/>
    </source>
</evidence>
<evidence type="ECO:0000313" key="8">
    <source>
        <dbReference type="EMBL" id="KAJ0198808.1"/>
    </source>
</evidence>
<evidence type="ECO:0000313" key="9">
    <source>
        <dbReference type="Proteomes" id="UP000235145"/>
    </source>
</evidence>
<dbReference type="GO" id="GO:0000976">
    <property type="term" value="F:transcription cis-regulatory region binding"/>
    <property type="evidence" value="ECO:0000318"/>
    <property type="project" value="GO_Central"/>
</dbReference>
<gene>
    <name evidence="8" type="ORF">LSAT_V11C600329700</name>
</gene>
<keyword evidence="3 5" id="KW-0804">Transcription</keyword>
<dbReference type="Pfam" id="PF00010">
    <property type="entry name" value="HLH"/>
    <property type="match status" value="1"/>
</dbReference>
<feature type="domain" description="BHLH" evidence="7">
    <location>
        <begin position="253"/>
        <end position="302"/>
    </location>
</feature>
<dbReference type="Gene3D" id="4.10.280.10">
    <property type="entry name" value="Helix-loop-helix DNA-binding domain"/>
    <property type="match status" value="1"/>
</dbReference>
<comment type="caution">
    <text evidence="8">The sequence shown here is derived from an EMBL/GenBank/DDBJ whole genome shotgun (WGS) entry which is preliminary data.</text>
</comment>
<keyword evidence="4 5" id="KW-0539">Nucleus</keyword>
<protein>
    <recommendedName>
        <fullName evidence="5">Transcription factor</fullName>
        <shortName evidence="5">bHLH transcription factor</shortName>
    </recommendedName>
    <alternativeName>
        <fullName evidence="5">Basic helix-loop-helix protein</fullName>
    </alternativeName>
</protein>
<name>A0A9R1V3U1_LACSA</name>
<dbReference type="EMBL" id="NBSK02000006">
    <property type="protein sequence ID" value="KAJ0198808.1"/>
    <property type="molecule type" value="Genomic_DNA"/>
</dbReference>
<dbReference type="SUPFAM" id="SSF47459">
    <property type="entry name" value="HLH, helix-loop-helix DNA-binding domain"/>
    <property type="match status" value="1"/>
</dbReference>
<dbReference type="GO" id="GO:0006355">
    <property type="term" value="P:regulation of DNA-templated transcription"/>
    <property type="evidence" value="ECO:0000318"/>
    <property type="project" value="GO_Central"/>
</dbReference>
<dbReference type="AlphaFoldDB" id="A0A9R1V3U1"/>
<keyword evidence="9" id="KW-1185">Reference proteome</keyword>
<dbReference type="PANTHER" id="PTHR11514:SF153">
    <property type="entry name" value="TRANSCRIPTION FACTOR"/>
    <property type="match status" value="1"/>
</dbReference>
<evidence type="ECO:0000256" key="3">
    <source>
        <dbReference type="ARBA" id="ARBA00023163"/>
    </source>
</evidence>
<dbReference type="Pfam" id="PF14215">
    <property type="entry name" value="bHLH-MYC_N"/>
    <property type="match status" value="1"/>
</dbReference>
<accession>A0A9R1V3U1</accession>
<keyword evidence="6" id="KW-0175">Coiled coil</keyword>
<dbReference type="GO" id="GO:0003700">
    <property type="term" value="F:DNA-binding transcription factor activity"/>
    <property type="evidence" value="ECO:0000318"/>
    <property type="project" value="GO_Central"/>
</dbReference>
<dbReference type="GO" id="GO:0005634">
    <property type="term" value="C:nucleus"/>
    <property type="evidence" value="ECO:0000318"/>
    <property type="project" value="GO_Central"/>
</dbReference>
<dbReference type="PANTHER" id="PTHR11514">
    <property type="entry name" value="MYC"/>
    <property type="match status" value="1"/>
</dbReference>
<dbReference type="Proteomes" id="UP000235145">
    <property type="component" value="Unassembled WGS sequence"/>
</dbReference>
<evidence type="ECO:0000256" key="1">
    <source>
        <dbReference type="ARBA" id="ARBA00004123"/>
    </source>
</evidence>
<dbReference type="Gramene" id="rna-gnl|WGS:NBSK|LSAT_6X81901_mrna">
    <property type="protein sequence ID" value="cds-PLY67254.1"/>
    <property type="gene ID" value="gene-LSAT_6X81901"/>
</dbReference>
<dbReference type="PROSITE" id="PS50888">
    <property type="entry name" value="BHLH"/>
    <property type="match status" value="1"/>
</dbReference>
<dbReference type="InterPro" id="IPR036638">
    <property type="entry name" value="HLH_DNA-bd_sf"/>
</dbReference>
<dbReference type="InterPro" id="IPR045084">
    <property type="entry name" value="AIB/MYC-like"/>
</dbReference>
<evidence type="ECO:0000256" key="4">
    <source>
        <dbReference type="ARBA" id="ARBA00023242"/>
    </source>
</evidence>
<comment type="subcellular location">
    <subcellularLocation>
        <location evidence="1 5">Nucleus</location>
    </subcellularLocation>
</comment>